<reference evidence="4" key="4">
    <citation type="submission" date="2015-06" db="UniProtKB">
        <authorList>
            <consortium name="EnsemblFungi"/>
        </authorList>
    </citation>
    <scope>IDENTIFICATION</scope>
</reference>
<protein>
    <recommendedName>
        <fullName evidence="2">Isochorismatase-like domain-containing protein</fullName>
    </recommendedName>
</protein>
<name>U5GXW8_USTV1</name>
<feature type="domain" description="Isochorismatase-like" evidence="2">
    <location>
        <begin position="20"/>
        <end position="171"/>
    </location>
</feature>
<dbReference type="HOGENOM" id="CLU_066901_0_0_1"/>
<dbReference type="Pfam" id="PF00857">
    <property type="entry name" value="Isochorismatase"/>
    <property type="match status" value="1"/>
</dbReference>
<gene>
    <name evidence="3" type="ORF">MVLG_00043</name>
</gene>
<evidence type="ECO:0000313" key="3">
    <source>
        <dbReference type="EMBL" id="KDE09637.1"/>
    </source>
</evidence>
<evidence type="ECO:0000259" key="2">
    <source>
        <dbReference type="Pfam" id="PF00857"/>
    </source>
</evidence>
<dbReference type="OrthoDB" id="269496at2759"/>
<dbReference type="EMBL" id="AEIJ01000003">
    <property type="status" value="NOT_ANNOTATED_CDS"/>
    <property type="molecule type" value="Genomic_DNA"/>
</dbReference>
<dbReference type="InterPro" id="IPR036380">
    <property type="entry name" value="Isochorismatase-like_sf"/>
</dbReference>
<dbReference type="InParanoid" id="U5GXW8"/>
<reference evidence="3 5" key="3">
    <citation type="journal article" date="2015" name="BMC Genomics">
        <title>Sex and parasites: genomic and transcriptomic analysis of Microbotryum lychnidis-dioicae, the biotrophic and plant-castrating anther smut fungus.</title>
        <authorList>
            <person name="Perlin M.H."/>
            <person name="Amselem J."/>
            <person name="Fontanillas E."/>
            <person name="Toh S.S."/>
            <person name="Chen Z."/>
            <person name="Goldberg J."/>
            <person name="Duplessis S."/>
            <person name="Henrissat B."/>
            <person name="Young S."/>
            <person name="Zeng Q."/>
            <person name="Aguileta G."/>
            <person name="Petit E."/>
            <person name="Badouin H."/>
            <person name="Andrews J."/>
            <person name="Razeeq D."/>
            <person name="Gabaldon T."/>
            <person name="Quesneville H."/>
            <person name="Giraud T."/>
            <person name="Hood M.E."/>
            <person name="Schultz D.J."/>
            <person name="Cuomo C.A."/>
        </authorList>
    </citation>
    <scope>NUCLEOTIDE SEQUENCE [LARGE SCALE GENOMIC DNA]</scope>
    <source>
        <strain evidence="5">p1A1 Lamole</strain>
        <strain evidence="3">P1A1 Lamole</strain>
    </source>
</reference>
<reference evidence="5" key="1">
    <citation type="submission" date="2010-11" db="EMBL/GenBank/DDBJ databases">
        <title>The genome sequence of Microbotryum violaceum strain p1A1 Lamole.</title>
        <authorList>
            <person name="Cuomo C."/>
            <person name="Perlin M."/>
            <person name="Young S.K."/>
            <person name="Zeng Q."/>
            <person name="Gargeya S."/>
            <person name="Alvarado L."/>
            <person name="Berlin A."/>
            <person name="Chapman S.B."/>
            <person name="Chen Z."/>
            <person name="Freedman E."/>
            <person name="Gellesch M."/>
            <person name="Goldberg J."/>
            <person name="Griggs A."/>
            <person name="Gujja S."/>
            <person name="Heilman E."/>
            <person name="Heiman D."/>
            <person name="Howarth C."/>
            <person name="Mehta T."/>
            <person name="Neiman D."/>
            <person name="Pearson M."/>
            <person name="Roberts A."/>
            <person name="Saif S."/>
            <person name="Shea T."/>
            <person name="Shenoy N."/>
            <person name="Sisk P."/>
            <person name="Stolte C."/>
            <person name="Sykes S."/>
            <person name="White J."/>
            <person name="Yandava C."/>
            <person name="Haas B."/>
            <person name="Nusbaum C."/>
            <person name="Birren B."/>
        </authorList>
    </citation>
    <scope>NUCLEOTIDE SEQUENCE [LARGE SCALE GENOMIC DNA]</scope>
    <source>
        <strain evidence="5">p1A1 Lamole</strain>
    </source>
</reference>
<dbReference type="STRING" id="683840.U5GXW8"/>
<sequence length="214" mass="23126">MLEALTGSSARVVKLVPGATAFFVCDIQERFRPVIHAYDSVMNTAEKMTKAAALLEVPVIVTEQNPKALGATVPLSLEKLPKSLYRGAIAKTKFSMMLPEVEAQLKEWKTKSVVIFGIESHVCVLQTCLDLLERNYSVHILADGVSSCNQGEVGVALSRMQASGAQITTSESALFQLMVDSSHPAFRRVSSLVKETKATTTSSLEALLQGKGKL</sequence>
<proteinExistence type="inferred from homology"/>
<dbReference type="AlphaFoldDB" id="U5GXW8"/>
<dbReference type="Proteomes" id="UP000017200">
    <property type="component" value="Unassembled WGS sequence"/>
</dbReference>
<dbReference type="InterPro" id="IPR050993">
    <property type="entry name" value="Isochorismatase_domain"/>
</dbReference>
<accession>U5GXW8</accession>
<dbReference type="Gene3D" id="3.40.50.850">
    <property type="entry name" value="Isochorismatase-like"/>
    <property type="match status" value="1"/>
</dbReference>
<evidence type="ECO:0000313" key="4">
    <source>
        <dbReference type="EnsemblFungi" id="MVLG_00043T0"/>
    </source>
</evidence>
<comment type="similarity">
    <text evidence="1">Belongs to the isochorismatase family.</text>
</comment>
<organism evidence="3">
    <name type="scientific">Microbotryum lychnidis-dioicae (strain p1A1 Lamole / MvSl-1064)</name>
    <name type="common">Anther smut fungus</name>
    <dbReference type="NCBI Taxonomy" id="683840"/>
    <lineage>
        <taxon>Eukaryota</taxon>
        <taxon>Fungi</taxon>
        <taxon>Dikarya</taxon>
        <taxon>Basidiomycota</taxon>
        <taxon>Pucciniomycotina</taxon>
        <taxon>Microbotryomycetes</taxon>
        <taxon>Microbotryales</taxon>
        <taxon>Microbotryaceae</taxon>
        <taxon>Microbotryum</taxon>
    </lineage>
</organism>
<evidence type="ECO:0000256" key="1">
    <source>
        <dbReference type="ARBA" id="ARBA00006336"/>
    </source>
</evidence>
<dbReference type="PANTHER" id="PTHR14119">
    <property type="entry name" value="HYDROLASE"/>
    <property type="match status" value="1"/>
</dbReference>
<evidence type="ECO:0000313" key="5">
    <source>
        <dbReference type="Proteomes" id="UP000017200"/>
    </source>
</evidence>
<dbReference type="InterPro" id="IPR000868">
    <property type="entry name" value="Isochorismatase-like_dom"/>
</dbReference>
<dbReference type="OMA" id="HVCVFQT"/>
<keyword evidence="5" id="KW-1185">Reference proteome</keyword>
<dbReference type="SUPFAM" id="SSF52499">
    <property type="entry name" value="Isochorismatase-like hydrolases"/>
    <property type="match status" value="1"/>
</dbReference>
<dbReference type="EMBL" id="GL541643">
    <property type="protein sequence ID" value="KDE09637.1"/>
    <property type="molecule type" value="Genomic_DNA"/>
</dbReference>
<dbReference type="PANTHER" id="PTHR14119:SF3">
    <property type="entry name" value="ISOCHORISMATASE DOMAIN-CONTAINING PROTEIN 2"/>
    <property type="match status" value="1"/>
</dbReference>
<reference evidence="3" key="2">
    <citation type="submission" date="2010-11" db="EMBL/GenBank/DDBJ databases">
        <authorList>
            <consortium name="The Broad Institute Genome Sequencing Platform"/>
            <person name="Earl A."/>
            <person name="Ward D."/>
            <person name="Feldgarden M."/>
            <person name="Gevers D."/>
            <person name="Butler R."/>
            <person name="Young S.K."/>
            <person name="Zeng Q."/>
            <person name="Gargeya S."/>
            <person name="Fitzgerald M."/>
            <person name="Haas B."/>
            <person name="Abouelleil A."/>
            <person name="Alvarado L."/>
            <person name="Arachchi H.M."/>
            <person name="Berlin A."/>
            <person name="Brown A."/>
            <person name="Chapman S.B."/>
            <person name="Chen Z."/>
            <person name="Dunbar C."/>
            <person name="Freedman E."/>
            <person name="Gearin G."/>
            <person name="Gellesch M."/>
            <person name="Goldberg J."/>
            <person name="Griggs A."/>
            <person name="Gujja S."/>
            <person name="Heilman E."/>
            <person name="Heiman D."/>
            <person name="Howarth C."/>
            <person name="Larson L."/>
            <person name="Lui A."/>
            <person name="MacDonald P.J.P."/>
            <person name="Mehta T."/>
            <person name="Montmayeur A."/>
            <person name="Murphy C."/>
            <person name="Neiman D."/>
            <person name="Pearson M."/>
            <person name="Priest M."/>
            <person name="Roberts A."/>
            <person name="Saif S."/>
            <person name="Shea T."/>
            <person name="Shenoy N."/>
            <person name="Sisk P."/>
            <person name="Stolte C."/>
            <person name="Sykes S."/>
            <person name="White J."/>
            <person name="Yandava C."/>
            <person name="Wortman J."/>
            <person name="Nusbaum C."/>
            <person name="Birren B."/>
        </authorList>
    </citation>
    <scope>NUCLEOTIDE SEQUENCE</scope>
    <source>
        <strain evidence="3">P1A1 Lamole</strain>
    </source>
</reference>
<dbReference type="EnsemblFungi" id="MVLG_00043T0">
    <property type="protein sequence ID" value="MVLG_00043T0"/>
    <property type="gene ID" value="MVLG_00043"/>
</dbReference>